<feature type="compositionally biased region" description="Polar residues" evidence="1">
    <location>
        <begin position="245"/>
        <end position="263"/>
    </location>
</feature>
<name>A0AAN8WIH0_HALRR</name>
<evidence type="ECO:0000313" key="3">
    <source>
        <dbReference type="Proteomes" id="UP001381693"/>
    </source>
</evidence>
<comment type="caution">
    <text evidence="2">The sequence shown here is derived from an EMBL/GenBank/DDBJ whole genome shotgun (WGS) entry which is preliminary data.</text>
</comment>
<feature type="compositionally biased region" description="Low complexity" evidence="1">
    <location>
        <begin position="234"/>
        <end position="244"/>
    </location>
</feature>
<proteinExistence type="predicted"/>
<feature type="compositionally biased region" description="Pro residues" evidence="1">
    <location>
        <begin position="12"/>
        <end position="21"/>
    </location>
</feature>
<feature type="compositionally biased region" description="Basic and acidic residues" evidence="1">
    <location>
        <begin position="455"/>
        <end position="473"/>
    </location>
</feature>
<feature type="region of interest" description="Disordered" evidence="1">
    <location>
        <begin position="400"/>
        <end position="515"/>
    </location>
</feature>
<feature type="compositionally biased region" description="Low complexity" evidence="1">
    <location>
        <begin position="412"/>
        <end position="423"/>
    </location>
</feature>
<dbReference type="AlphaFoldDB" id="A0AAN8WIH0"/>
<evidence type="ECO:0000313" key="2">
    <source>
        <dbReference type="EMBL" id="KAK7066661.1"/>
    </source>
</evidence>
<gene>
    <name evidence="2" type="ORF">SK128_002025</name>
</gene>
<organism evidence="2 3">
    <name type="scientific">Halocaridina rubra</name>
    <name type="common">Hawaiian red shrimp</name>
    <dbReference type="NCBI Taxonomy" id="373956"/>
    <lineage>
        <taxon>Eukaryota</taxon>
        <taxon>Metazoa</taxon>
        <taxon>Ecdysozoa</taxon>
        <taxon>Arthropoda</taxon>
        <taxon>Crustacea</taxon>
        <taxon>Multicrustacea</taxon>
        <taxon>Malacostraca</taxon>
        <taxon>Eumalacostraca</taxon>
        <taxon>Eucarida</taxon>
        <taxon>Decapoda</taxon>
        <taxon>Pleocyemata</taxon>
        <taxon>Caridea</taxon>
        <taxon>Atyoidea</taxon>
        <taxon>Atyidae</taxon>
        <taxon>Halocaridina</taxon>
    </lineage>
</organism>
<feature type="compositionally biased region" description="Basic and acidic residues" evidence="1">
    <location>
        <begin position="181"/>
        <end position="212"/>
    </location>
</feature>
<feature type="compositionally biased region" description="Low complexity" evidence="1">
    <location>
        <begin position="264"/>
        <end position="275"/>
    </location>
</feature>
<feature type="compositionally biased region" description="Basic and acidic residues" evidence="1">
    <location>
        <begin position="496"/>
        <end position="508"/>
    </location>
</feature>
<dbReference type="Proteomes" id="UP001381693">
    <property type="component" value="Unassembled WGS sequence"/>
</dbReference>
<feature type="compositionally biased region" description="Polar residues" evidence="1">
    <location>
        <begin position="213"/>
        <end position="226"/>
    </location>
</feature>
<protein>
    <submittedName>
        <fullName evidence="2">Uncharacterized protein</fullName>
    </submittedName>
</protein>
<feature type="region of interest" description="Disordered" evidence="1">
    <location>
        <begin position="300"/>
        <end position="338"/>
    </location>
</feature>
<feature type="region of interest" description="Disordered" evidence="1">
    <location>
        <begin position="1"/>
        <end position="283"/>
    </location>
</feature>
<feature type="compositionally biased region" description="Acidic residues" evidence="1">
    <location>
        <begin position="130"/>
        <end position="180"/>
    </location>
</feature>
<evidence type="ECO:0000256" key="1">
    <source>
        <dbReference type="SAM" id="MobiDB-lite"/>
    </source>
</evidence>
<sequence>MEARKPDGGLTRPPPPPPPPGTGGSGGNWPLGQQKPQFTGIGGVTSMQYGPSFPRWNPGERGPTQGGTSVAPGFLRRNRMGHMGPMGPNLASGPLNRQQPTPTKPKEPDQDEAFVEESGIKLFESRPQTDDDDDDHDDDDEDEDEGGDDEDGDDDPLYELDVLDDTIVEEGEDDEDEDDAKTESTAKRKDDKEKEASSEEKSQGEKDHEKNIKNQSNILKESSSQEEPPRADRSSSIGTSSEGSCNNICNSNLNGTSNTFGNKSMNGSLSSNGSSSGSGGTSAGVGCLGVGTNNLVMSANKRDSSFSSGSSRDSGISDAWTAPEPFTRNKPGRLSLPLNLNARPRHQFTIRRVNEAEAQAPARRTSDYIDNRLAELRTPEGGQGGGAIRAPHSLVWVKRNGTETPGVGKTPQDSSSAADSSQDTGTSLGDGPGDTGGVRPRSGTWSVATSRRVKIKAEREEEVAARQRRKSGDDVLNTAAKEKEKTKEASPGFFESFRRPRSKSDASRVGKKPNLMTNLKNAMQIEEIQYFH</sequence>
<dbReference type="EMBL" id="JAXCGZ010019074">
    <property type="protein sequence ID" value="KAK7066661.1"/>
    <property type="molecule type" value="Genomic_DNA"/>
</dbReference>
<reference evidence="2 3" key="1">
    <citation type="submission" date="2023-11" db="EMBL/GenBank/DDBJ databases">
        <title>Halocaridina rubra genome assembly.</title>
        <authorList>
            <person name="Smith C."/>
        </authorList>
    </citation>
    <scope>NUCLEOTIDE SEQUENCE [LARGE SCALE GENOMIC DNA]</scope>
    <source>
        <strain evidence="2">EP-1</strain>
        <tissue evidence="2">Whole</tissue>
    </source>
</reference>
<accession>A0AAN8WIH0</accession>
<feature type="compositionally biased region" description="Low complexity" evidence="1">
    <location>
        <begin position="305"/>
        <end position="318"/>
    </location>
</feature>
<keyword evidence="3" id="KW-1185">Reference proteome</keyword>